<sequence length="577" mass="65356">MNNVPDRLFGLNTLPAVFHETHSGGSLLLLGLLRMGSIFTGIISDTSVSNLIIDVRCVHVFVLTRILRKNWVLWILLVIHVSMRSGVFRLEQIPWCVDTPSDVSHYLNLLGTKELSRSPHSLLWSSLTGVEVNMGMQGTEAVSRLPQPQYLMSTKPLCTQITGLSPGQTKLCQLYQDHMPGVGRGARESIAECQWQFRHRRWNCSTVHDASVFGPVLKIGESSGSMVISIVPQAHLYLQTFINKVLQTFHLYSQAFINKVLQTFHLYSQAFINKVLQTFHLYSQAFINKVLQTFHLYSQAFINKAAFAHAVGAAGVVHAIARACRDGQLSSCGCSRTGRPRDLHRDWIWGGCGDNLEYGYKFTQGFVDVREREKNYKKGSREQGRSMMNLHNNEAGRRREKNYKKGSREQGRSMMNLHNNEAGRRAVIKNSRVTCKCHGVSGSCSLITCWQQLAPFREIGDYLKDKYDGATEVRVNRRGRLQIRDPRFNRPTANDLIYIDESPNYCVRNLSVGSLGTQGRVCNRTSHGMEGCNLMCCGRGYNTQKITVRERCECKFHWCCFVECKTCVNTLDIHTCK</sequence>
<accession>A0A7R9CC63</accession>
<dbReference type="GO" id="GO:0060070">
    <property type="term" value="P:canonical Wnt signaling pathway"/>
    <property type="evidence" value="ECO:0007669"/>
    <property type="project" value="TreeGrafter"/>
</dbReference>
<reference evidence="11" key="1">
    <citation type="submission" date="2020-11" db="EMBL/GenBank/DDBJ databases">
        <authorList>
            <person name="Tran Van P."/>
        </authorList>
    </citation>
    <scope>NUCLEOTIDE SEQUENCE</scope>
</reference>
<comment type="function">
    <text evidence="10">Ligand for members of the frizzled family of seven transmembrane receptors.</text>
</comment>
<keyword evidence="5" id="KW-0272">Extracellular matrix</keyword>
<evidence type="ECO:0000256" key="10">
    <source>
        <dbReference type="RuleBase" id="RU003500"/>
    </source>
</evidence>
<evidence type="ECO:0000256" key="6">
    <source>
        <dbReference type="ARBA" id="ARBA00022687"/>
    </source>
</evidence>
<dbReference type="Gene3D" id="3.30.2460.20">
    <property type="match status" value="1"/>
</dbReference>
<dbReference type="GO" id="GO:0005109">
    <property type="term" value="F:frizzled binding"/>
    <property type="evidence" value="ECO:0007669"/>
    <property type="project" value="TreeGrafter"/>
</dbReference>
<dbReference type="SMART" id="SM00097">
    <property type="entry name" value="WNT1"/>
    <property type="match status" value="1"/>
</dbReference>
<protein>
    <recommendedName>
        <fullName evidence="10">Protein Wnt</fullName>
    </recommendedName>
</protein>
<keyword evidence="9" id="KW-0449">Lipoprotein</keyword>
<dbReference type="GO" id="GO:0007517">
    <property type="term" value="P:muscle organ development"/>
    <property type="evidence" value="ECO:0007669"/>
    <property type="project" value="UniProtKB-ARBA"/>
</dbReference>
<comment type="similarity">
    <text evidence="2 10">Belongs to the Wnt family.</text>
</comment>
<organism evidence="11">
    <name type="scientific">Timema cristinae</name>
    <name type="common">Walking stick</name>
    <dbReference type="NCBI Taxonomy" id="61476"/>
    <lineage>
        <taxon>Eukaryota</taxon>
        <taxon>Metazoa</taxon>
        <taxon>Ecdysozoa</taxon>
        <taxon>Arthropoda</taxon>
        <taxon>Hexapoda</taxon>
        <taxon>Insecta</taxon>
        <taxon>Pterygota</taxon>
        <taxon>Neoptera</taxon>
        <taxon>Polyneoptera</taxon>
        <taxon>Phasmatodea</taxon>
        <taxon>Timematodea</taxon>
        <taxon>Timematoidea</taxon>
        <taxon>Timematidae</taxon>
        <taxon>Timema</taxon>
    </lineage>
</organism>
<gene>
    <name evidence="11" type="ORF">TCEB3V08_LOCUS1038</name>
</gene>
<dbReference type="CDD" id="cd19337">
    <property type="entry name" value="Wnt_Wnt5"/>
    <property type="match status" value="1"/>
</dbReference>
<keyword evidence="7" id="KW-1015">Disulfide bond</keyword>
<keyword evidence="6 10" id="KW-0879">Wnt signaling pathway</keyword>
<evidence type="ECO:0000256" key="5">
    <source>
        <dbReference type="ARBA" id="ARBA00022530"/>
    </source>
</evidence>
<dbReference type="GO" id="GO:0000902">
    <property type="term" value="P:cell morphogenesis"/>
    <property type="evidence" value="ECO:0007669"/>
    <property type="project" value="UniProtKB-ARBA"/>
</dbReference>
<dbReference type="AlphaFoldDB" id="A0A7R9CC63"/>
<evidence type="ECO:0000256" key="7">
    <source>
        <dbReference type="ARBA" id="ARBA00023157"/>
    </source>
</evidence>
<keyword evidence="8" id="KW-0325">Glycoprotein</keyword>
<dbReference type="GO" id="GO:0060560">
    <property type="term" value="P:developmental growth involved in morphogenesis"/>
    <property type="evidence" value="ECO:0007669"/>
    <property type="project" value="UniProtKB-ARBA"/>
</dbReference>
<dbReference type="PANTHER" id="PTHR12027:SF77">
    <property type="entry name" value="PROTEIN WNT-5"/>
    <property type="match status" value="1"/>
</dbReference>
<dbReference type="FunFam" id="3.30.2460.20:FF:000001">
    <property type="entry name" value="Wnt homolog"/>
    <property type="match status" value="1"/>
</dbReference>
<dbReference type="GO" id="GO:0005615">
    <property type="term" value="C:extracellular space"/>
    <property type="evidence" value="ECO:0007669"/>
    <property type="project" value="TreeGrafter"/>
</dbReference>
<dbReference type="EMBL" id="OC316631">
    <property type="protein sequence ID" value="CAD7393038.1"/>
    <property type="molecule type" value="Genomic_DNA"/>
</dbReference>
<evidence type="ECO:0000256" key="2">
    <source>
        <dbReference type="ARBA" id="ARBA00005683"/>
    </source>
</evidence>
<dbReference type="PROSITE" id="PS00246">
    <property type="entry name" value="WNT1"/>
    <property type="match status" value="1"/>
</dbReference>
<keyword evidence="4" id="KW-0964">Secreted</keyword>
<dbReference type="Pfam" id="PF00110">
    <property type="entry name" value="wnt"/>
    <property type="match status" value="3"/>
</dbReference>
<evidence type="ECO:0000256" key="1">
    <source>
        <dbReference type="ARBA" id="ARBA00004498"/>
    </source>
</evidence>
<evidence type="ECO:0000256" key="8">
    <source>
        <dbReference type="ARBA" id="ARBA00023180"/>
    </source>
</evidence>
<evidence type="ECO:0000256" key="4">
    <source>
        <dbReference type="ARBA" id="ARBA00022525"/>
    </source>
</evidence>
<evidence type="ECO:0000256" key="9">
    <source>
        <dbReference type="ARBA" id="ARBA00023288"/>
    </source>
</evidence>
<comment type="subcellular location">
    <subcellularLocation>
        <location evidence="1 10">Secreted</location>
        <location evidence="1 10">Extracellular space</location>
        <location evidence="1 10">Extracellular matrix</location>
    </subcellularLocation>
</comment>
<evidence type="ECO:0000313" key="11">
    <source>
        <dbReference type="EMBL" id="CAD7393038.1"/>
    </source>
</evidence>
<dbReference type="GO" id="GO:0030182">
    <property type="term" value="P:neuron differentiation"/>
    <property type="evidence" value="ECO:0007669"/>
    <property type="project" value="TreeGrafter"/>
</dbReference>
<dbReference type="InterPro" id="IPR005817">
    <property type="entry name" value="Wnt"/>
</dbReference>
<dbReference type="GO" id="GO:0045165">
    <property type="term" value="P:cell fate commitment"/>
    <property type="evidence" value="ECO:0007669"/>
    <property type="project" value="TreeGrafter"/>
</dbReference>
<name>A0A7R9CC63_TIMCR</name>
<dbReference type="PRINTS" id="PR01349">
    <property type="entry name" value="WNTPROTEIN"/>
</dbReference>
<evidence type="ECO:0000256" key="3">
    <source>
        <dbReference type="ARBA" id="ARBA00022473"/>
    </source>
</evidence>
<dbReference type="GO" id="GO:0005125">
    <property type="term" value="F:cytokine activity"/>
    <property type="evidence" value="ECO:0007669"/>
    <property type="project" value="TreeGrafter"/>
</dbReference>
<proteinExistence type="inferred from homology"/>
<dbReference type="PANTHER" id="PTHR12027">
    <property type="entry name" value="WNT RELATED"/>
    <property type="match status" value="1"/>
</dbReference>
<keyword evidence="3 10" id="KW-0217">Developmental protein</keyword>
<dbReference type="InterPro" id="IPR018161">
    <property type="entry name" value="Wnt_CS"/>
</dbReference>
<dbReference type="InterPro" id="IPR043158">
    <property type="entry name" value="Wnt_C"/>
</dbReference>